<keyword evidence="4" id="KW-0143">Chaperone</keyword>
<evidence type="ECO:0000313" key="7">
    <source>
        <dbReference type="Proteomes" id="UP000294257"/>
    </source>
</evidence>
<dbReference type="Pfam" id="PF14011">
    <property type="entry name" value="ESX-1_EspG"/>
    <property type="match status" value="1"/>
</dbReference>
<sequence>MPATFTVSLAALNILSEHLNTSLRTFPFEPPLVGQFIEERERIADAVWNDLVQRDLAIRPGELHENVALALRLLTTATTGIAVLGTAHDLTIAARACGKGKHAVLAVEHDTRLRFTTIFPTALAREAVGLLPQLPAGPGRSITVTNRSADRKPLEDNEDRSFLRQPRAARGATREDRELASLMSRPSTGGGFFAVTHRDQMGRQQTSSELTWMDTEAGRYLIRHHPEQDGPGRTTVSPADTGRLVEALRSLACPTA</sequence>
<evidence type="ECO:0000256" key="1">
    <source>
        <dbReference type="ARBA" id="ARBA00004496"/>
    </source>
</evidence>
<keyword evidence="7" id="KW-1185">Reference proteome</keyword>
<dbReference type="InterPro" id="IPR025734">
    <property type="entry name" value="EspG"/>
</dbReference>
<accession>A0A4V2ES19</accession>
<dbReference type="RefSeq" id="WP_130346269.1">
    <property type="nucleotide sequence ID" value="NZ_SGWQ01000008.1"/>
</dbReference>
<gene>
    <name evidence="6" type="ORF">EV193_108176</name>
</gene>
<dbReference type="AlphaFoldDB" id="A0A4V2ES19"/>
<dbReference type="EMBL" id="SGWQ01000008">
    <property type="protein sequence ID" value="RZS34827.1"/>
    <property type="molecule type" value="Genomic_DNA"/>
</dbReference>
<dbReference type="OrthoDB" id="3687316at2"/>
<name>A0A4V2ES19_9PSEU</name>
<feature type="compositionally biased region" description="Basic and acidic residues" evidence="5">
    <location>
        <begin position="148"/>
        <end position="162"/>
    </location>
</feature>
<dbReference type="Proteomes" id="UP000294257">
    <property type="component" value="Unassembled WGS sequence"/>
</dbReference>
<evidence type="ECO:0000256" key="5">
    <source>
        <dbReference type="SAM" id="MobiDB-lite"/>
    </source>
</evidence>
<proteinExistence type="inferred from homology"/>
<evidence type="ECO:0000256" key="3">
    <source>
        <dbReference type="ARBA" id="ARBA00022490"/>
    </source>
</evidence>
<evidence type="ECO:0000313" key="6">
    <source>
        <dbReference type="EMBL" id="RZS34827.1"/>
    </source>
</evidence>
<reference evidence="6 7" key="1">
    <citation type="submission" date="2019-02" db="EMBL/GenBank/DDBJ databases">
        <title>Genomic Encyclopedia of Type Strains, Phase IV (KMG-IV): sequencing the most valuable type-strain genomes for metagenomic binning, comparative biology and taxonomic classification.</title>
        <authorList>
            <person name="Goeker M."/>
        </authorList>
    </citation>
    <scope>NUCLEOTIDE SEQUENCE [LARGE SCALE GENOMIC DNA]</scope>
    <source>
        <strain evidence="6 7">DSM 101727</strain>
    </source>
</reference>
<evidence type="ECO:0000256" key="4">
    <source>
        <dbReference type="ARBA" id="ARBA00023186"/>
    </source>
</evidence>
<evidence type="ECO:0000256" key="2">
    <source>
        <dbReference type="ARBA" id="ARBA00006411"/>
    </source>
</evidence>
<comment type="similarity">
    <text evidence="2">Belongs to the EspG family.</text>
</comment>
<feature type="region of interest" description="Disordered" evidence="5">
    <location>
        <begin position="135"/>
        <end position="192"/>
    </location>
</feature>
<comment type="subcellular location">
    <subcellularLocation>
        <location evidence="1">Cytoplasm</location>
    </subcellularLocation>
</comment>
<keyword evidence="3" id="KW-0963">Cytoplasm</keyword>
<protein>
    <submittedName>
        <fullName evidence="6">ESAT-6 protein secretion system EspG family protein</fullName>
    </submittedName>
</protein>
<organism evidence="6 7">
    <name type="scientific">Herbihabitans rhizosphaerae</name>
    <dbReference type="NCBI Taxonomy" id="1872711"/>
    <lineage>
        <taxon>Bacteria</taxon>
        <taxon>Bacillati</taxon>
        <taxon>Actinomycetota</taxon>
        <taxon>Actinomycetes</taxon>
        <taxon>Pseudonocardiales</taxon>
        <taxon>Pseudonocardiaceae</taxon>
        <taxon>Herbihabitans</taxon>
    </lineage>
</organism>
<comment type="caution">
    <text evidence="6">The sequence shown here is derived from an EMBL/GenBank/DDBJ whole genome shotgun (WGS) entry which is preliminary data.</text>
</comment>